<accession>A0AAD5KN41</accession>
<name>A0AAD5KN41_9FUNG</name>
<dbReference type="EMBL" id="JAIXMP010000003">
    <property type="protein sequence ID" value="KAI9275779.1"/>
    <property type="molecule type" value="Genomic_DNA"/>
</dbReference>
<keyword evidence="1" id="KW-0732">Signal</keyword>
<organism evidence="2 3">
    <name type="scientific">Phascolomyces articulosus</name>
    <dbReference type="NCBI Taxonomy" id="60185"/>
    <lineage>
        <taxon>Eukaryota</taxon>
        <taxon>Fungi</taxon>
        <taxon>Fungi incertae sedis</taxon>
        <taxon>Mucoromycota</taxon>
        <taxon>Mucoromycotina</taxon>
        <taxon>Mucoromycetes</taxon>
        <taxon>Mucorales</taxon>
        <taxon>Lichtheimiaceae</taxon>
        <taxon>Phascolomyces</taxon>
    </lineage>
</organism>
<dbReference type="Proteomes" id="UP001209540">
    <property type="component" value="Unassembled WGS sequence"/>
</dbReference>
<protein>
    <submittedName>
        <fullName evidence="2">Uncharacterized protein</fullName>
    </submittedName>
</protein>
<gene>
    <name evidence="2" type="ORF">BDA99DRAFT_555543</name>
</gene>
<sequence>MYKISFIALLFVLVSTFAHSADALVSILVQEGGFGSGGQTAGFHQGDNYIEYNVEKYIDTLKLGERAWNNCQFNNGYVALEHLRPEQFADAARPHYGKTSTRCRAAPPNATESVFVIPPTGLPQFSPEASAAL</sequence>
<proteinExistence type="predicted"/>
<feature type="chain" id="PRO_5042192061" evidence="1">
    <location>
        <begin position="24"/>
        <end position="133"/>
    </location>
</feature>
<dbReference type="AlphaFoldDB" id="A0AAD5KN41"/>
<evidence type="ECO:0000256" key="1">
    <source>
        <dbReference type="SAM" id="SignalP"/>
    </source>
</evidence>
<feature type="signal peptide" evidence="1">
    <location>
        <begin position="1"/>
        <end position="23"/>
    </location>
</feature>
<reference evidence="2" key="2">
    <citation type="submission" date="2023-02" db="EMBL/GenBank/DDBJ databases">
        <authorList>
            <consortium name="DOE Joint Genome Institute"/>
            <person name="Mondo S.J."/>
            <person name="Chang Y."/>
            <person name="Wang Y."/>
            <person name="Ahrendt S."/>
            <person name="Andreopoulos W."/>
            <person name="Barry K."/>
            <person name="Beard J."/>
            <person name="Benny G.L."/>
            <person name="Blankenship S."/>
            <person name="Bonito G."/>
            <person name="Cuomo C."/>
            <person name="Desiro A."/>
            <person name="Gervers K.A."/>
            <person name="Hundley H."/>
            <person name="Kuo A."/>
            <person name="LaButti K."/>
            <person name="Lang B.F."/>
            <person name="Lipzen A."/>
            <person name="O'Donnell K."/>
            <person name="Pangilinan J."/>
            <person name="Reynolds N."/>
            <person name="Sandor L."/>
            <person name="Smith M.W."/>
            <person name="Tsang A."/>
            <person name="Grigoriev I.V."/>
            <person name="Stajich J.E."/>
            <person name="Spatafora J.W."/>
        </authorList>
    </citation>
    <scope>NUCLEOTIDE SEQUENCE</scope>
    <source>
        <strain evidence="2">RSA 2281</strain>
    </source>
</reference>
<reference evidence="2" key="1">
    <citation type="journal article" date="2022" name="IScience">
        <title>Evolution of zygomycete secretomes and the origins of terrestrial fungal ecologies.</title>
        <authorList>
            <person name="Chang Y."/>
            <person name="Wang Y."/>
            <person name="Mondo S."/>
            <person name="Ahrendt S."/>
            <person name="Andreopoulos W."/>
            <person name="Barry K."/>
            <person name="Beard J."/>
            <person name="Benny G.L."/>
            <person name="Blankenship S."/>
            <person name="Bonito G."/>
            <person name="Cuomo C."/>
            <person name="Desiro A."/>
            <person name="Gervers K.A."/>
            <person name="Hundley H."/>
            <person name="Kuo A."/>
            <person name="LaButti K."/>
            <person name="Lang B.F."/>
            <person name="Lipzen A."/>
            <person name="O'Donnell K."/>
            <person name="Pangilinan J."/>
            <person name="Reynolds N."/>
            <person name="Sandor L."/>
            <person name="Smith M.E."/>
            <person name="Tsang A."/>
            <person name="Grigoriev I.V."/>
            <person name="Stajich J.E."/>
            <person name="Spatafora J.W."/>
        </authorList>
    </citation>
    <scope>NUCLEOTIDE SEQUENCE</scope>
    <source>
        <strain evidence="2">RSA 2281</strain>
    </source>
</reference>
<evidence type="ECO:0000313" key="3">
    <source>
        <dbReference type="Proteomes" id="UP001209540"/>
    </source>
</evidence>
<keyword evidence="3" id="KW-1185">Reference proteome</keyword>
<comment type="caution">
    <text evidence="2">The sequence shown here is derived from an EMBL/GenBank/DDBJ whole genome shotgun (WGS) entry which is preliminary data.</text>
</comment>
<evidence type="ECO:0000313" key="2">
    <source>
        <dbReference type="EMBL" id="KAI9275779.1"/>
    </source>
</evidence>